<evidence type="ECO:0000313" key="5">
    <source>
        <dbReference type="Proteomes" id="UP001168505"/>
    </source>
</evidence>
<dbReference type="RefSeq" id="WP_239467029.1">
    <property type="nucleotide sequence ID" value="NZ_JAUEIR010000010.1"/>
</dbReference>
<feature type="region of interest" description="Disordered" evidence="2">
    <location>
        <begin position="114"/>
        <end position="140"/>
    </location>
</feature>
<sequence length="171" mass="18952">MSIDLRCKHDRSLRERAAEMFGAGRGYESVAKSLGVPAKAVRKWQQTYRSVGRGGLLNMGKTHARYDFETKLAAARAVVDGGIAKPEAMRRFGIASASPLDQWCRLYREGGAEALRPKPRGRPGGSGAKAAPMTREQELERQVRRLEAEVAYLKKSIALKAELRSRTGRRP</sequence>
<dbReference type="Proteomes" id="UP001168505">
    <property type="component" value="Unassembled WGS sequence"/>
</dbReference>
<dbReference type="Pfam" id="PF13518">
    <property type="entry name" value="HTH_28"/>
    <property type="match status" value="1"/>
</dbReference>
<comment type="caution">
    <text evidence="4">The sequence shown here is derived from an EMBL/GenBank/DDBJ whole genome shotgun (WGS) entry which is preliminary data.</text>
</comment>
<dbReference type="InterPro" id="IPR010921">
    <property type="entry name" value="Trp_repressor/repl_initiator"/>
</dbReference>
<dbReference type="PANTHER" id="PTHR33795">
    <property type="entry name" value="INSERTION ELEMENT IS150 PROTEIN INSJ"/>
    <property type="match status" value="1"/>
</dbReference>
<comment type="similarity">
    <text evidence="1">Belongs to the IS150/IS1296 orfA family.</text>
</comment>
<evidence type="ECO:0000256" key="1">
    <source>
        <dbReference type="ARBA" id="ARBA00038232"/>
    </source>
</evidence>
<name>A0AAW7JTW4_9ACTN</name>
<dbReference type="InterPro" id="IPR055247">
    <property type="entry name" value="InsJ-like_HTH"/>
</dbReference>
<dbReference type="GO" id="GO:0043565">
    <property type="term" value="F:sequence-specific DNA binding"/>
    <property type="evidence" value="ECO:0007669"/>
    <property type="project" value="InterPro"/>
</dbReference>
<dbReference type="Gene3D" id="1.10.10.10">
    <property type="entry name" value="Winged helix-like DNA-binding domain superfamily/Winged helix DNA-binding domain"/>
    <property type="match status" value="1"/>
</dbReference>
<gene>
    <name evidence="4" type="ORF">QVN40_10790</name>
</gene>
<feature type="domain" description="Insertion element IS150 protein InsJ-like helix-turn-helix" evidence="3">
    <location>
        <begin position="71"/>
        <end position="123"/>
    </location>
</feature>
<evidence type="ECO:0000313" key="4">
    <source>
        <dbReference type="EMBL" id="MDN0070179.1"/>
    </source>
</evidence>
<dbReference type="InterPro" id="IPR036388">
    <property type="entry name" value="WH-like_DNA-bd_sf"/>
</dbReference>
<dbReference type="InterPro" id="IPR052057">
    <property type="entry name" value="IS150/IS1296_orfA-like"/>
</dbReference>
<evidence type="ECO:0000259" key="3">
    <source>
        <dbReference type="Pfam" id="PF13518"/>
    </source>
</evidence>
<dbReference type="AlphaFoldDB" id="A0AAW7JTW4"/>
<dbReference type="SUPFAM" id="SSF48295">
    <property type="entry name" value="TrpR-like"/>
    <property type="match status" value="1"/>
</dbReference>
<dbReference type="PANTHER" id="PTHR33795:SF1">
    <property type="entry name" value="INSERTION ELEMENT IS150 PROTEIN INSJ"/>
    <property type="match status" value="1"/>
</dbReference>
<evidence type="ECO:0000256" key="2">
    <source>
        <dbReference type="SAM" id="MobiDB-lite"/>
    </source>
</evidence>
<proteinExistence type="inferred from homology"/>
<reference evidence="4" key="2">
    <citation type="submission" date="2023-08" db="EMBL/GenBank/DDBJ databases">
        <title>Identification and characterization of horizontal gene transfer across gut microbiota members of farm animals based on homology search.</title>
        <authorList>
            <person name="Schwarzerova J."/>
            <person name="Nykrynova M."/>
            <person name="Jureckova K."/>
            <person name="Cejkova D."/>
            <person name="Rychlik I."/>
        </authorList>
    </citation>
    <scope>NUCLEOTIDE SEQUENCE</scope>
    <source>
        <strain evidence="4">15_COKtk</strain>
    </source>
</reference>
<protein>
    <submittedName>
        <fullName evidence="4">Helix-turn-helix domain-containing protein</fullName>
    </submittedName>
</protein>
<organism evidence="4 5">
    <name type="scientific">Collinsella ihumii</name>
    <dbReference type="NCBI Taxonomy" id="1720204"/>
    <lineage>
        <taxon>Bacteria</taxon>
        <taxon>Bacillati</taxon>
        <taxon>Actinomycetota</taxon>
        <taxon>Coriobacteriia</taxon>
        <taxon>Coriobacteriales</taxon>
        <taxon>Coriobacteriaceae</taxon>
        <taxon>Collinsella</taxon>
    </lineage>
</organism>
<reference evidence="4" key="1">
    <citation type="submission" date="2023-06" db="EMBL/GenBank/DDBJ databases">
        <authorList>
            <person name="Zeman M."/>
            <person name="Kubasova T."/>
            <person name="Jahodarova E."/>
            <person name="Nykrynova M."/>
            <person name="Rychlik I."/>
        </authorList>
    </citation>
    <scope>NUCLEOTIDE SEQUENCE</scope>
    <source>
        <strain evidence="4">15_COKtk</strain>
    </source>
</reference>
<dbReference type="EMBL" id="JAUEIR010000010">
    <property type="protein sequence ID" value="MDN0070179.1"/>
    <property type="molecule type" value="Genomic_DNA"/>
</dbReference>
<accession>A0AAW7JTW4</accession>